<keyword evidence="2" id="KW-1185">Reference proteome</keyword>
<evidence type="ECO:0000313" key="2">
    <source>
        <dbReference type="Proteomes" id="UP001177260"/>
    </source>
</evidence>
<sequence>MPFLTKTLLTLLAIAMAASATDQGYDGTITTEGIGNCPLTQHAENHINFSWEPTNGSVCVNLGRPYADAYHAGLAAQAQTPESVDPPQFGGCRDSDCTDCTFVDIKYGNDPGSIKVDCLELKDAPYLFVGVAKDQKKDL</sequence>
<reference evidence="1 2" key="1">
    <citation type="journal article" date="2023" name="ACS Omega">
        <title>Identification of the Neoaspergillic Acid Biosynthesis Gene Cluster by Establishing an In Vitro CRISPR-Ribonucleoprotein Genetic System in Aspergillus melleus.</title>
        <authorList>
            <person name="Yuan B."/>
            <person name="Grau M.F."/>
            <person name="Murata R.M."/>
            <person name="Torok T."/>
            <person name="Venkateswaran K."/>
            <person name="Stajich J.E."/>
            <person name="Wang C.C.C."/>
        </authorList>
    </citation>
    <scope>NUCLEOTIDE SEQUENCE [LARGE SCALE GENOMIC DNA]</scope>
    <source>
        <strain evidence="1 2">IMV 1140</strain>
    </source>
</reference>
<proteinExistence type="predicted"/>
<comment type="caution">
    <text evidence="1">The sequence shown here is derived from an EMBL/GenBank/DDBJ whole genome shotgun (WGS) entry which is preliminary data.</text>
</comment>
<dbReference type="EMBL" id="JAOPJF010000034">
    <property type="protein sequence ID" value="KAK1143928.1"/>
    <property type="molecule type" value="Genomic_DNA"/>
</dbReference>
<evidence type="ECO:0000313" key="1">
    <source>
        <dbReference type="EMBL" id="KAK1143928.1"/>
    </source>
</evidence>
<protein>
    <submittedName>
        <fullName evidence="1">Uncharacterized protein</fullName>
    </submittedName>
</protein>
<accession>A0ACC3B0U7</accession>
<dbReference type="Proteomes" id="UP001177260">
    <property type="component" value="Unassembled WGS sequence"/>
</dbReference>
<name>A0ACC3B0U7_9EURO</name>
<organism evidence="1 2">
    <name type="scientific">Aspergillus melleus</name>
    <dbReference type="NCBI Taxonomy" id="138277"/>
    <lineage>
        <taxon>Eukaryota</taxon>
        <taxon>Fungi</taxon>
        <taxon>Dikarya</taxon>
        <taxon>Ascomycota</taxon>
        <taxon>Pezizomycotina</taxon>
        <taxon>Eurotiomycetes</taxon>
        <taxon>Eurotiomycetidae</taxon>
        <taxon>Eurotiales</taxon>
        <taxon>Aspergillaceae</taxon>
        <taxon>Aspergillus</taxon>
        <taxon>Aspergillus subgen. Circumdati</taxon>
    </lineage>
</organism>
<gene>
    <name evidence="1" type="ORF">N8T08_005837</name>
</gene>